<dbReference type="AlphaFoldDB" id="A0A834ZAE3"/>
<gene>
    <name evidence="2" type="ORF">HHK36_011442</name>
</gene>
<evidence type="ECO:0008006" key="4">
    <source>
        <dbReference type="Google" id="ProtNLM"/>
    </source>
</evidence>
<keyword evidence="1" id="KW-0812">Transmembrane</keyword>
<keyword evidence="1" id="KW-1133">Transmembrane helix</keyword>
<reference evidence="2 3" key="1">
    <citation type="submission" date="2020-04" db="EMBL/GenBank/DDBJ databases">
        <title>Plant Genome Project.</title>
        <authorList>
            <person name="Zhang R.-G."/>
        </authorList>
    </citation>
    <scope>NUCLEOTIDE SEQUENCE [LARGE SCALE GENOMIC DNA]</scope>
    <source>
        <strain evidence="2">YNK0</strain>
        <tissue evidence="2">Leaf</tissue>
    </source>
</reference>
<evidence type="ECO:0000256" key="1">
    <source>
        <dbReference type="SAM" id="Phobius"/>
    </source>
</evidence>
<dbReference type="Proteomes" id="UP000655225">
    <property type="component" value="Unassembled WGS sequence"/>
</dbReference>
<protein>
    <recommendedName>
        <fullName evidence="4">Pentatricopeptide repeat-containing protein</fullName>
    </recommendedName>
</protein>
<name>A0A834ZAE3_TETSI</name>
<evidence type="ECO:0000313" key="2">
    <source>
        <dbReference type="EMBL" id="KAF8403340.1"/>
    </source>
</evidence>
<keyword evidence="3" id="KW-1185">Reference proteome</keyword>
<keyword evidence="1" id="KW-0472">Membrane</keyword>
<feature type="transmembrane region" description="Helical" evidence="1">
    <location>
        <begin position="56"/>
        <end position="82"/>
    </location>
</feature>
<dbReference type="EMBL" id="JABCRI010000007">
    <property type="protein sequence ID" value="KAF8403340.1"/>
    <property type="molecule type" value="Genomic_DNA"/>
</dbReference>
<sequence>MASRKLLDGKDFVGVWRDGGIRAAKVGKVCHGGTIHAGVETDTLTQTSSSTYTPNVGLLIVLGGFLRGCTIKAYFYGIRFLIHILGMGRKKQLFIFLCRCKDEEPHKVNSPLSGTAVLEVYAKCSLIKVACQVFNRMPERSAVMWSLIR</sequence>
<proteinExistence type="predicted"/>
<organism evidence="2 3">
    <name type="scientific">Tetracentron sinense</name>
    <name type="common">Spur-leaf</name>
    <dbReference type="NCBI Taxonomy" id="13715"/>
    <lineage>
        <taxon>Eukaryota</taxon>
        <taxon>Viridiplantae</taxon>
        <taxon>Streptophyta</taxon>
        <taxon>Embryophyta</taxon>
        <taxon>Tracheophyta</taxon>
        <taxon>Spermatophyta</taxon>
        <taxon>Magnoliopsida</taxon>
        <taxon>Trochodendrales</taxon>
        <taxon>Trochodendraceae</taxon>
        <taxon>Tetracentron</taxon>
    </lineage>
</organism>
<comment type="caution">
    <text evidence="2">The sequence shown here is derived from an EMBL/GenBank/DDBJ whole genome shotgun (WGS) entry which is preliminary data.</text>
</comment>
<evidence type="ECO:0000313" key="3">
    <source>
        <dbReference type="Proteomes" id="UP000655225"/>
    </source>
</evidence>
<accession>A0A834ZAE3</accession>